<reference evidence="1 2" key="1">
    <citation type="submission" date="2018-12" db="EMBL/GenBank/DDBJ databases">
        <authorList>
            <person name="Yang E."/>
        </authorList>
    </citation>
    <scope>NUCLEOTIDE SEQUENCE [LARGE SCALE GENOMIC DNA]</scope>
    <source>
        <strain evidence="1 2">SOD</strain>
    </source>
</reference>
<dbReference type="AlphaFoldDB" id="A0A430HF56"/>
<dbReference type="OrthoDB" id="5464992at2"/>
<proteinExistence type="predicted"/>
<dbReference type="EMBL" id="RXLQ01000018">
    <property type="protein sequence ID" value="RSZ56146.1"/>
    <property type="molecule type" value="Genomic_DNA"/>
</dbReference>
<comment type="caution">
    <text evidence="1">The sequence shown here is derived from an EMBL/GenBank/DDBJ whole genome shotgun (WGS) entry which is preliminary data.</text>
</comment>
<accession>A0A430HF56</accession>
<gene>
    <name evidence="1" type="ORF">EJB06_26270</name>
</gene>
<name>A0A430HF56_9BURK</name>
<organism evidence="1 2">
    <name type="scientific">Massilia atriviolacea</name>
    <dbReference type="NCBI Taxonomy" id="2495579"/>
    <lineage>
        <taxon>Bacteria</taxon>
        <taxon>Pseudomonadati</taxon>
        <taxon>Pseudomonadota</taxon>
        <taxon>Betaproteobacteria</taxon>
        <taxon>Burkholderiales</taxon>
        <taxon>Oxalobacteraceae</taxon>
        <taxon>Telluria group</taxon>
        <taxon>Massilia</taxon>
    </lineage>
</organism>
<dbReference type="Proteomes" id="UP000278085">
    <property type="component" value="Unassembled WGS sequence"/>
</dbReference>
<protein>
    <submittedName>
        <fullName evidence="1">Uncharacterized protein</fullName>
    </submittedName>
</protein>
<keyword evidence="2" id="KW-1185">Reference proteome</keyword>
<sequence length="198" mass="21234">MNTDTHIDLPALHDTIVAAIRARFPALRTVAFYRDVGTDLPVPACLLDMSGFDAAPEVDPGTGQLPVMLQFKAALTIASSTAAPQLSVRVLAAAFAAFLHEKRWPGGMTGPAQAIRAYKDEARPLPDQYQAWCVEWRQVAHLGHSVWNDDGVAPTTVYLGFTPEIGIGKEDRYIEVTGLNLNNLPGNSGAAAMKAALP</sequence>
<evidence type="ECO:0000313" key="1">
    <source>
        <dbReference type="EMBL" id="RSZ56146.1"/>
    </source>
</evidence>
<dbReference type="RefSeq" id="WP_126076991.1">
    <property type="nucleotide sequence ID" value="NZ_CP051166.1"/>
</dbReference>
<evidence type="ECO:0000313" key="2">
    <source>
        <dbReference type="Proteomes" id="UP000278085"/>
    </source>
</evidence>